<evidence type="ECO:0000256" key="1">
    <source>
        <dbReference type="SAM" id="SignalP"/>
    </source>
</evidence>
<keyword evidence="3" id="KW-0378">Hydrolase</keyword>
<keyword evidence="4" id="KW-1185">Reference proteome</keyword>
<dbReference type="CDD" id="cd01830">
    <property type="entry name" value="XynE_like"/>
    <property type="match status" value="1"/>
</dbReference>
<feature type="signal peptide" evidence="1">
    <location>
        <begin position="1"/>
        <end position="20"/>
    </location>
</feature>
<dbReference type="PANTHER" id="PTHR43784:SF2">
    <property type="entry name" value="GDSL-LIKE LIPASE_ACYLHYDROLASE, PUTATIVE (AFU_ORTHOLOGUE AFUA_2G00820)-RELATED"/>
    <property type="match status" value="1"/>
</dbReference>
<dbReference type="SUPFAM" id="SSF52266">
    <property type="entry name" value="SGNH hydrolase"/>
    <property type="match status" value="1"/>
</dbReference>
<dbReference type="InterPro" id="IPR013830">
    <property type="entry name" value="SGNH_hydro"/>
</dbReference>
<organism evidence="3 4">
    <name type="scientific">Actinoallomurus iriomotensis</name>
    <dbReference type="NCBI Taxonomy" id="478107"/>
    <lineage>
        <taxon>Bacteria</taxon>
        <taxon>Bacillati</taxon>
        <taxon>Actinomycetota</taxon>
        <taxon>Actinomycetes</taxon>
        <taxon>Streptosporangiales</taxon>
        <taxon>Thermomonosporaceae</taxon>
        <taxon>Actinoallomurus</taxon>
    </lineage>
</organism>
<dbReference type="GO" id="GO:0016787">
    <property type="term" value="F:hydrolase activity"/>
    <property type="evidence" value="ECO:0007669"/>
    <property type="project" value="UniProtKB-KW"/>
</dbReference>
<proteinExistence type="predicted"/>
<evidence type="ECO:0000259" key="2">
    <source>
        <dbReference type="Pfam" id="PF13472"/>
    </source>
</evidence>
<dbReference type="Pfam" id="PF13472">
    <property type="entry name" value="Lipase_GDSL_2"/>
    <property type="match status" value="1"/>
</dbReference>
<feature type="domain" description="SGNH hydrolase-type esterase" evidence="2">
    <location>
        <begin position="215"/>
        <end position="397"/>
    </location>
</feature>
<feature type="chain" id="PRO_5040935753" evidence="1">
    <location>
        <begin position="21"/>
        <end position="409"/>
    </location>
</feature>
<dbReference type="RefSeq" id="WP_285567775.1">
    <property type="nucleotide sequence ID" value="NZ_BSTK01000002.1"/>
</dbReference>
<dbReference type="InterPro" id="IPR036514">
    <property type="entry name" value="SGNH_hydro_sf"/>
</dbReference>
<evidence type="ECO:0000313" key="4">
    <source>
        <dbReference type="Proteomes" id="UP001165074"/>
    </source>
</evidence>
<keyword evidence="1" id="KW-0732">Signal</keyword>
<reference evidence="3" key="1">
    <citation type="submission" date="2023-03" db="EMBL/GenBank/DDBJ databases">
        <title>Actinoallomurus iriomotensis NBRC 103684.</title>
        <authorList>
            <person name="Ichikawa N."/>
            <person name="Sato H."/>
            <person name="Tonouchi N."/>
        </authorList>
    </citation>
    <scope>NUCLEOTIDE SEQUENCE</scope>
    <source>
        <strain evidence="3">NBRC 103684</strain>
    </source>
</reference>
<name>A0A9W6RX66_9ACTN</name>
<dbReference type="EMBL" id="BSTK01000002">
    <property type="protein sequence ID" value="GLY83449.1"/>
    <property type="molecule type" value="Genomic_DNA"/>
</dbReference>
<sequence>MPLTWSVRSRIAAGCAAALAATLFATGAGTLAGSTADAAQARPLSTVTTWAASDDKAGGSLTDVTVRNVVHTTIGGGNLRIRLSNNFGTSAITFSSAYIGTPTASDSAAIVPGSNRRITFGGKTSVTIPAGGVVLSDRLPGTVAPGADLSVSLALKGTASVITAHNRTMQYTFKSGTGDWAADESADHFGTQDANWFFLDAITLDAPTRVGTMAALGDSITDGVGSTINANHRWTDELAARVERLPEVKRFGIANEGISGNRVTSGGGSTGLPGQTRLVRDVLTKPGIGSVFLFEGINDVSGGVSADALIAADRQIVEQAHAMGKCVFAATITPANLDDADREATRNEVNRYLRTTGDFDAVFDFDAVVRDPSDATRLAAPYDSGDHIHLSDAGYRAVADSIDLRRLTC</sequence>
<evidence type="ECO:0000313" key="3">
    <source>
        <dbReference type="EMBL" id="GLY83449.1"/>
    </source>
</evidence>
<dbReference type="Proteomes" id="UP001165074">
    <property type="component" value="Unassembled WGS sequence"/>
</dbReference>
<dbReference type="Gene3D" id="3.40.50.1110">
    <property type="entry name" value="SGNH hydrolase"/>
    <property type="match status" value="1"/>
</dbReference>
<protein>
    <submittedName>
        <fullName evidence="3">SGNH hydrolase</fullName>
    </submittedName>
</protein>
<accession>A0A9W6RX66</accession>
<comment type="caution">
    <text evidence="3">The sequence shown here is derived from an EMBL/GenBank/DDBJ whole genome shotgun (WGS) entry which is preliminary data.</text>
</comment>
<gene>
    <name evidence="3" type="ORF">Airi02_013790</name>
</gene>
<dbReference type="PANTHER" id="PTHR43784">
    <property type="entry name" value="GDSL-LIKE LIPASE/ACYLHYDROLASE, PUTATIVE (AFU_ORTHOLOGUE AFUA_2G00820)-RELATED"/>
    <property type="match status" value="1"/>
</dbReference>
<dbReference type="AlphaFoldDB" id="A0A9W6RX66"/>
<dbReference type="InterPro" id="IPR053140">
    <property type="entry name" value="GDSL_Rv0518-like"/>
</dbReference>